<evidence type="ECO:0000313" key="3">
    <source>
        <dbReference type="Proteomes" id="UP000606786"/>
    </source>
</evidence>
<organism evidence="2 3">
    <name type="scientific">Ceratitis capitata</name>
    <name type="common">Mediterranean fruit fly</name>
    <name type="synonym">Tephritis capitata</name>
    <dbReference type="NCBI Taxonomy" id="7213"/>
    <lineage>
        <taxon>Eukaryota</taxon>
        <taxon>Metazoa</taxon>
        <taxon>Ecdysozoa</taxon>
        <taxon>Arthropoda</taxon>
        <taxon>Hexapoda</taxon>
        <taxon>Insecta</taxon>
        <taxon>Pterygota</taxon>
        <taxon>Neoptera</taxon>
        <taxon>Endopterygota</taxon>
        <taxon>Diptera</taxon>
        <taxon>Brachycera</taxon>
        <taxon>Muscomorpha</taxon>
        <taxon>Tephritoidea</taxon>
        <taxon>Tephritidae</taxon>
        <taxon>Ceratitis</taxon>
        <taxon>Ceratitis</taxon>
    </lineage>
</organism>
<keyword evidence="3" id="KW-1185">Reference proteome</keyword>
<accession>A0A811V9L1</accession>
<dbReference type="EMBL" id="CAJHJT010000034">
    <property type="protein sequence ID" value="CAD7006333.1"/>
    <property type="molecule type" value="Genomic_DNA"/>
</dbReference>
<comment type="caution">
    <text evidence="2">The sequence shown here is derived from an EMBL/GenBank/DDBJ whole genome shotgun (WGS) entry which is preliminary data.</text>
</comment>
<sequence length="113" mass="13210">MSDKDNKKDHNENFDINHVQIVEMMSEDITNSARSSRECEVTAGNQRSASKKRRKKSRNSESADSSSLSLENNVDHQTQNNLYQNITLQSLVSQMEELKKHYPNYKWTKKFKE</sequence>
<dbReference type="AlphaFoldDB" id="A0A811V9L1"/>
<feature type="compositionally biased region" description="Low complexity" evidence="1">
    <location>
        <begin position="60"/>
        <end position="72"/>
    </location>
</feature>
<gene>
    <name evidence="2" type="ORF">CCAP1982_LOCUS14655</name>
</gene>
<proteinExistence type="predicted"/>
<protein>
    <submittedName>
        <fullName evidence="2">(Mediterranean fruit fly) hypothetical protein</fullName>
    </submittedName>
</protein>
<evidence type="ECO:0000313" key="2">
    <source>
        <dbReference type="EMBL" id="CAD7006333.1"/>
    </source>
</evidence>
<evidence type="ECO:0000256" key="1">
    <source>
        <dbReference type="SAM" id="MobiDB-lite"/>
    </source>
</evidence>
<dbReference type="Proteomes" id="UP000606786">
    <property type="component" value="Unassembled WGS sequence"/>
</dbReference>
<reference evidence="2" key="1">
    <citation type="submission" date="2020-11" db="EMBL/GenBank/DDBJ databases">
        <authorList>
            <person name="Whitehead M."/>
        </authorList>
    </citation>
    <scope>NUCLEOTIDE SEQUENCE</scope>
    <source>
        <strain evidence="2">EGII</strain>
    </source>
</reference>
<name>A0A811V9L1_CERCA</name>
<feature type="region of interest" description="Disordered" evidence="1">
    <location>
        <begin position="25"/>
        <end position="81"/>
    </location>
</feature>